<evidence type="ECO:0000256" key="3">
    <source>
        <dbReference type="ARBA" id="ARBA00012922"/>
    </source>
</evidence>
<dbReference type="Pfam" id="PF01425">
    <property type="entry name" value="Amidase"/>
    <property type="match status" value="1"/>
</dbReference>
<dbReference type="EC" id="3.5.1.4" evidence="3"/>
<feature type="active site" description="Charge relay system" evidence="5">
    <location>
        <position position="205"/>
    </location>
</feature>
<dbReference type="InterPro" id="IPR036928">
    <property type="entry name" value="AS_sf"/>
</dbReference>
<dbReference type="PANTHER" id="PTHR46072:SF2">
    <property type="entry name" value="AMIDASE (EUROFUNG)"/>
    <property type="match status" value="1"/>
</dbReference>
<sequence>MPTWQELAADEKQRQQASIPKDWLITSPPDTQFDVTNVPASCGLLTPFELEVTETDDVGLLLARLAAGELSSVDATLAFYKRAVVAHQVTNCLTEIYVERALARAKECDDYLKAQGKPMGALHGLPISIKDQFCMKGLETTIGLVWRIGNYPERDATLVTILYEAGAVPFVRTNVPQTLMWVETFNNVFGRTVNPFNRNLTCGGSSGGEGALVAMKGSPLGVGSDIAGSIRVPSAFNGLFGLRPSANRFPLEGTAGTMEGFDSVPPVLGPMTRSISGVKAFTKAVIDAKPWTMDPLVVRKEWDEGAYQLKEHGEGKDLCFAIMWDNGCVLPHPPIRRALEETKRALLAKGFKVIDWPEFNYAELCTPVLRMWAGGAGEDFAAHAAKSGEPLHKTLTPEGKSVGFEWLPQDVHLSVYESWQLQKKKTGMRKEHLDLWRSTASFTGTGRPIDAIITPAAAYAAVPHGRNIDASYTMTWNVLDYTTCIFPVSKVDPTVDAKQSRGSFFNDVDEFVHNLYDPSTWVNAPVALQLVGQNLEEEAVIRLTGIVDDALESYRKK</sequence>
<dbReference type="SUPFAM" id="SSF75304">
    <property type="entry name" value="Amidase signature (AS) enzymes"/>
    <property type="match status" value="1"/>
</dbReference>
<dbReference type="Gene3D" id="3.90.1300.10">
    <property type="entry name" value="Amidase signature (AS) domain"/>
    <property type="match status" value="1"/>
</dbReference>
<feature type="active site" description="Charge relay system" evidence="5">
    <location>
        <position position="130"/>
    </location>
</feature>
<evidence type="ECO:0000256" key="1">
    <source>
        <dbReference type="ARBA" id="ARBA00001311"/>
    </source>
</evidence>
<evidence type="ECO:0000313" key="9">
    <source>
        <dbReference type="Proteomes" id="UP000308199"/>
    </source>
</evidence>
<dbReference type="Proteomes" id="UP000308199">
    <property type="component" value="Unassembled WGS sequence"/>
</dbReference>
<dbReference type="OrthoDB" id="6428749at2759"/>
<dbReference type="AlphaFoldDB" id="A0A4S4L4Q0"/>
<comment type="similarity">
    <text evidence="2">Belongs to the amidase family.</text>
</comment>
<accession>A0A4S4L4Q0</accession>
<evidence type="ECO:0000256" key="5">
    <source>
        <dbReference type="PIRSR" id="PIRSR001221-1"/>
    </source>
</evidence>
<dbReference type="InterPro" id="IPR020556">
    <property type="entry name" value="Amidase_CS"/>
</dbReference>
<feature type="domain" description="Amidase" evidence="7">
    <location>
        <begin position="75"/>
        <end position="540"/>
    </location>
</feature>
<evidence type="ECO:0000313" key="8">
    <source>
        <dbReference type="EMBL" id="THH06324.1"/>
    </source>
</evidence>
<comment type="caution">
    <text evidence="8">The sequence shown here is derived from an EMBL/GenBank/DDBJ whole genome shotgun (WGS) entry which is preliminary data.</text>
</comment>
<reference evidence="8 9" key="1">
    <citation type="submission" date="2019-02" db="EMBL/GenBank/DDBJ databases">
        <title>Genome sequencing of the rare red list fungi Phellinidium pouzarii.</title>
        <authorList>
            <person name="Buettner E."/>
            <person name="Kellner H."/>
        </authorList>
    </citation>
    <scope>NUCLEOTIDE SEQUENCE [LARGE SCALE GENOMIC DNA]</scope>
    <source>
        <strain evidence="8 9">DSM 108285</strain>
    </source>
</reference>
<feature type="binding site" evidence="6">
    <location>
        <position position="179"/>
    </location>
    <ligand>
        <name>substrate</name>
    </ligand>
</feature>
<evidence type="ECO:0000256" key="6">
    <source>
        <dbReference type="PIRSR" id="PIRSR001221-2"/>
    </source>
</evidence>
<dbReference type="PROSITE" id="PS00571">
    <property type="entry name" value="AMIDASES"/>
    <property type="match status" value="1"/>
</dbReference>
<evidence type="ECO:0000259" key="7">
    <source>
        <dbReference type="Pfam" id="PF01425"/>
    </source>
</evidence>
<evidence type="ECO:0000256" key="4">
    <source>
        <dbReference type="ARBA" id="ARBA00022801"/>
    </source>
</evidence>
<evidence type="ECO:0000256" key="2">
    <source>
        <dbReference type="ARBA" id="ARBA00009199"/>
    </source>
</evidence>
<dbReference type="InterPro" id="IPR023631">
    <property type="entry name" value="Amidase_dom"/>
</dbReference>
<dbReference type="GO" id="GO:0004040">
    <property type="term" value="F:amidase activity"/>
    <property type="evidence" value="ECO:0007669"/>
    <property type="project" value="UniProtKB-EC"/>
</dbReference>
<comment type="catalytic activity">
    <reaction evidence="1">
        <text>a monocarboxylic acid amide + H2O = a monocarboxylate + NH4(+)</text>
        <dbReference type="Rhea" id="RHEA:12020"/>
        <dbReference type="ChEBI" id="CHEBI:15377"/>
        <dbReference type="ChEBI" id="CHEBI:28938"/>
        <dbReference type="ChEBI" id="CHEBI:35757"/>
        <dbReference type="ChEBI" id="CHEBI:83628"/>
        <dbReference type="EC" id="3.5.1.4"/>
    </reaction>
</comment>
<feature type="binding site" evidence="6">
    <location>
        <position position="205"/>
    </location>
    <ligand>
        <name>substrate</name>
    </ligand>
</feature>
<organism evidence="8 9">
    <name type="scientific">Phellinidium pouzarii</name>
    <dbReference type="NCBI Taxonomy" id="167371"/>
    <lineage>
        <taxon>Eukaryota</taxon>
        <taxon>Fungi</taxon>
        <taxon>Dikarya</taxon>
        <taxon>Basidiomycota</taxon>
        <taxon>Agaricomycotina</taxon>
        <taxon>Agaricomycetes</taxon>
        <taxon>Hymenochaetales</taxon>
        <taxon>Hymenochaetaceae</taxon>
        <taxon>Phellinidium</taxon>
    </lineage>
</organism>
<dbReference type="PIRSF" id="PIRSF001221">
    <property type="entry name" value="Amidase_fungi"/>
    <property type="match status" value="1"/>
</dbReference>
<feature type="binding site" evidence="6">
    <location>
        <begin position="226"/>
        <end position="229"/>
    </location>
    <ligand>
        <name>substrate</name>
    </ligand>
</feature>
<keyword evidence="9" id="KW-1185">Reference proteome</keyword>
<gene>
    <name evidence="8" type="ORF">EW145_g4164</name>
</gene>
<name>A0A4S4L4Q0_9AGAM</name>
<feature type="active site" description="Acyl-ester intermediate" evidence="5">
    <location>
        <position position="229"/>
    </location>
</feature>
<protein>
    <recommendedName>
        <fullName evidence="3">amidase</fullName>
        <ecNumber evidence="3">3.5.1.4</ecNumber>
    </recommendedName>
</protein>
<proteinExistence type="inferred from homology"/>
<dbReference type="EMBL" id="SGPK01000202">
    <property type="protein sequence ID" value="THH06324.1"/>
    <property type="molecule type" value="Genomic_DNA"/>
</dbReference>
<dbReference type="PANTHER" id="PTHR46072">
    <property type="entry name" value="AMIDASE-RELATED-RELATED"/>
    <property type="match status" value="1"/>
</dbReference>
<keyword evidence="4" id="KW-0378">Hydrolase</keyword>